<dbReference type="AlphaFoldDB" id="A9UYC2"/>
<reference evidence="7 8" key="1">
    <citation type="journal article" date="2008" name="Nature">
        <title>The genome of the choanoflagellate Monosiga brevicollis and the origin of metazoans.</title>
        <authorList>
            <consortium name="JGI Sequencing"/>
            <person name="King N."/>
            <person name="Westbrook M.J."/>
            <person name="Young S.L."/>
            <person name="Kuo A."/>
            <person name="Abedin M."/>
            <person name="Chapman J."/>
            <person name="Fairclough S."/>
            <person name="Hellsten U."/>
            <person name="Isogai Y."/>
            <person name="Letunic I."/>
            <person name="Marr M."/>
            <person name="Pincus D."/>
            <person name="Putnam N."/>
            <person name="Rokas A."/>
            <person name="Wright K.J."/>
            <person name="Zuzow R."/>
            <person name="Dirks W."/>
            <person name="Good M."/>
            <person name="Goodstein D."/>
            <person name="Lemons D."/>
            <person name="Li W."/>
            <person name="Lyons J.B."/>
            <person name="Morris A."/>
            <person name="Nichols S."/>
            <person name="Richter D.J."/>
            <person name="Salamov A."/>
            <person name="Bork P."/>
            <person name="Lim W.A."/>
            <person name="Manning G."/>
            <person name="Miller W.T."/>
            <person name="McGinnis W."/>
            <person name="Shapiro H."/>
            <person name="Tjian R."/>
            <person name="Grigoriev I.V."/>
            <person name="Rokhsar D."/>
        </authorList>
    </citation>
    <scope>NUCLEOTIDE SEQUENCE [LARGE SCALE GENOMIC DNA]</scope>
    <source>
        <strain evidence="8">MX1 / ATCC 50154</strain>
    </source>
</reference>
<proteinExistence type="inferred from homology"/>
<dbReference type="InterPro" id="IPR016158">
    <property type="entry name" value="Cullin_homology"/>
</dbReference>
<dbReference type="InterPro" id="IPR001373">
    <property type="entry name" value="Cullin_N"/>
</dbReference>
<dbReference type="RefSeq" id="XP_001745467.1">
    <property type="nucleotide sequence ID" value="XM_001745415.1"/>
</dbReference>
<evidence type="ECO:0000259" key="6">
    <source>
        <dbReference type="PROSITE" id="PS50069"/>
    </source>
</evidence>
<dbReference type="GeneID" id="5890908"/>
<dbReference type="FunFam" id="1.20.1310.10:FF:000002">
    <property type="entry name" value="cullin-3 isoform X1"/>
    <property type="match status" value="1"/>
</dbReference>
<dbReference type="SUPFAM" id="SSF74788">
    <property type="entry name" value="Cullin repeat-like"/>
    <property type="match status" value="1"/>
</dbReference>
<dbReference type="InterPro" id="IPR036317">
    <property type="entry name" value="Cullin_homology_sf"/>
</dbReference>
<dbReference type="InterPro" id="IPR045093">
    <property type="entry name" value="Cullin"/>
</dbReference>
<dbReference type="GO" id="GO:0030674">
    <property type="term" value="F:protein-macromolecule adaptor activity"/>
    <property type="evidence" value="ECO:0000318"/>
    <property type="project" value="GO_Central"/>
</dbReference>
<evidence type="ECO:0000256" key="5">
    <source>
        <dbReference type="RuleBase" id="RU003829"/>
    </source>
</evidence>
<dbReference type="GO" id="GO:0031625">
    <property type="term" value="F:ubiquitin protein ligase binding"/>
    <property type="evidence" value="ECO:0000318"/>
    <property type="project" value="GO_Central"/>
</dbReference>
<accession>A9UYC2</accession>
<dbReference type="Pfam" id="PF00888">
    <property type="entry name" value="Cullin"/>
    <property type="match status" value="1"/>
</dbReference>
<dbReference type="OMA" id="PRPVWND"/>
<dbReference type="Gene3D" id="1.20.1310.10">
    <property type="entry name" value="Cullin Repeats"/>
    <property type="match status" value="3"/>
</dbReference>
<dbReference type="STRING" id="81824.A9UYC2"/>
<organism evidence="7 8">
    <name type="scientific">Monosiga brevicollis</name>
    <name type="common">Choanoflagellate</name>
    <dbReference type="NCBI Taxonomy" id="81824"/>
    <lineage>
        <taxon>Eukaryota</taxon>
        <taxon>Choanoflagellata</taxon>
        <taxon>Craspedida</taxon>
        <taxon>Salpingoecidae</taxon>
        <taxon>Monosiga</taxon>
    </lineage>
</organism>
<keyword evidence="2" id="KW-1017">Isopeptide bond</keyword>
<keyword evidence="8" id="KW-1185">Reference proteome</keyword>
<evidence type="ECO:0000256" key="1">
    <source>
        <dbReference type="ARBA" id="ARBA00006019"/>
    </source>
</evidence>
<dbReference type="PANTHER" id="PTHR11932">
    <property type="entry name" value="CULLIN"/>
    <property type="match status" value="1"/>
</dbReference>
<dbReference type="Pfam" id="PF26557">
    <property type="entry name" value="Cullin_AB"/>
    <property type="match status" value="1"/>
</dbReference>
<dbReference type="InterPro" id="IPR059120">
    <property type="entry name" value="Cullin-like_AB"/>
</dbReference>
<dbReference type="EMBL" id="CH991550">
    <property type="protein sequence ID" value="EDQ89438.1"/>
    <property type="molecule type" value="Genomic_DNA"/>
</dbReference>
<dbReference type="InterPro" id="IPR036390">
    <property type="entry name" value="WH_DNA-bd_sf"/>
</dbReference>
<dbReference type="FunFam" id="3.30.230.130:FF:000003">
    <property type="entry name" value="Cullin 2"/>
    <property type="match status" value="1"/>
</dbReference>
<dbReference type="KEGG" id="mbr:MONBRDRAFT_25074"/>
<sequence length="579" mass="66044">MKVWRETIYMPMSKQIIHACMIELEQHRETGNVELFNVQATLRSLTDMCTDRKNSEQHQLYIDEFETPWIKNTDDHYKALGLRLLEGEDRSAYLVRVTEILEQEEQRLRSAVPTISHEKILAVCHRCLISNHQAQLETQFQVSLERDNRKDLSACYKLLLRADCLDGITNLFQARMTAVGMQDVQALGCSAATPPNPTDFIARVVDLHAKGRELTNDCFQSSSKFSESLDRSCATIVNTSLPKRLSPAELLARGCDLALRKTKGAVEEELDSRLEDIMLIFSFLQDKDVFLKFFTKAFAKRLIHGTSVSEAMEANMIGRLKAECGFEYTLKLQRMHQDVQVSTDFLRNFRQSNMGRTLPFSFEALILRTNAWPFGSNPPAILLPPPLSDAIYKFEQFYTHAHSGRKLNWLYHVSTGDIKAKLPKGVYELSATTFQMCTLLAFNTQESFSSKDIQNRLGMSKKDADRVLQSLITCRLLIGPETNDKAADLADDEPLTLNLRFKNKKRKLKISTPLTKETQSETAQTHKAVDEDRRMVLEAIIVRIMKTRKALKYNELVQVWTLAPSDMLHSSNKSTLMTS</sequence>
<evidence type="ECO:0000256" key="2">
    <source>
        <dbReference type="ARBA" id="ARBA00022499"/>
    </source>
</evidence>
<dbReference type="Gene3D" id="1.10.10.10">
    <property type="entry name" value="Winged helix-like DNA-binding domain superfamily/Winged helix DNA-binding domain"/>
    <property type="match status" value="1"/>
</dbReference>
<evidence type="ECO:0000313" key="7">
    <source>
        <dbReference type="EMBL" id="EDQ89438.1"/>
    </source>
</evidence>
<dbReference type="GO" id="GO:0019005">
    <property type="term" value="C:SCF ubiquitin ligase complex"/>
    <property type="evidence" value="ECO:0000318"/>
    <property type="project" value="GO_Central"/>
</dbReference>
<protein>
    <recommendedName>
        <fullName evidence="6">Cullin family profile domain-containing protein</fullName>
    </recommendedName>
</protein>
<gene>
    <name evidence="7" type="ORF">MONBRDRAFT_25074</name>
</gene>
<evidence type="ECO:0000256" key="3">
    <source>
        <dbReference type="ARBA" id="ARBA00022843"/>
    </source>
</evidence>
<dbReference type="PROSITE" id="PS50069">
    <property type="entry name" value="CULLIN_2"/>
    <property type="match status" value="1"/>
</dbReference>
<dbReference type="SUPFAM" id="SSF46785">
    <property type="entry name" value="Winged helix' DNA-binding domain"/>
    <property type="match status" value="1"/>
</dbReference>
<feature type="domain" description="Cullin family profile" evidence="6">
    <location>
        <begin position="246"/>
        <end position="472"/>
    </location>
</feature>
<dbReference type="Gene3D" id="3.30.230.130">
    <property type="entry name" value="Cullin, Chain C, Domain 2"/>
    <property type="match status" value="1"/>
</dbReference>
<dbReference type="InterPro" id="IPR016159">
    <property type="entry name" value="Cullin_repeat-like_dom_sf"/>
</dbReference>
<evidence type="ECO:0000256" key="4">
    <source>
        <dbReference type="PROSITE-ProRule" id="PRU00330"/>
    </source>
</evidence>
<dbReference type="GO" id="GO:0016567">
    <property type="term" value="P:protein ubiquitination"/>
    <property type="evidence" value="ECO:0000318"/>
    <property type="project" value="GO_Central"/>
</dbReference>
<keyword evidence="3" id="KW-0832">Ubl conjugation</keyword>
<dbReference type="SUPFAM" id="SSF75632">
    <property type="entry name" value="Cullin homology domain"/>
    <property type="match status" value="1"/>
</dbReference>
<evidence type="ECO:0000313" key="8">
    <source>
        <dbReference type="Proteomes" id="UP000001357"/>
    </source>
</evidence>
<dbReference type="eggNOG" id="KOG2166">
    <property type="taxonomic scope" value="Eukaryota"/>
</dbReference>
<dbReference type="Proteomes" id="UP000001357">
    <property type="component" value="Unassembled WGS sequence"/>
</dbReference>
<dbReference type="GO" id="GO:0031146">
    <property type="term" value="P:SCF-dependent proteasomal ubiquitin-dependent protein catabolic process"/>
    <property type="evidence" value="ECO:0000318"/>
    <property type="project" value="GO_Central"/>
</dbReference>
<comment type="similarity">
    <text evidence="1 4 5">Belongs to the cullin family.</text>
</comment>
<dbReference type="InterPro" id="IPR036388">
    <property type="entry name" value="WH-like_DNA-bd_sf"/>
</dbReference>
<dbReference type="InParanoid" id="A9UYC2"/>
<name>A9UYC2_MONBE</name>
<dbReference type="SMART" id="SM00182">
    <property type="entry name" value="CULLIN"/>
    <property type="match status" value="1"/>
</dbReference>